<dbReference type="InParanoid" id="Q4UAU4"/>
<dbReference type="EMBL" id="CR940352">
    <property type="protein sequence ID" value="CAI76057.1"/>
    <property type="molecule type" value="Genomic_DNA"/>
</dbReference>
<dbReference type="EMBL" id="UIVT01000003">
    <property type="protein sequence ID" value="SVP93976.1"/>
    <property type="molecule type" value="Genomic_DNA"/>
</dbReference>
<dbReference type="Gene3D" id="1.10.10.10">
    <property type="entry name" value="Winged helix-like DNA-binding domain superfamily/Winged helix DNA-binding domain"/>
    <property type="match status" value="1"/>
</dbReference>
<dbReference type="InterPro" id="IPR036388">
    <property type="entry name" value="WH-like_DNA-bd_sf"/>
</dbReference>
<dbReference type="SUPFAM" id="SSF46785">
    <property type="entry name" value="Winged helix' DNA-binding domain"/>
    <property type="match status" value="1"/>
</dbReference>
<evidence type="ECO:0000313" key="3">
    <source>
        <dbReference type="EMBL" id="SVP93172.1"/>
    </source>
</evidence>
<dbReference type="GO" id="GO:0003743">
    <property type="term" value="F:translation initiation factor activity"/>
    <property type="evidence" value="ECO:0007669"/>
    <property type="project" value="UniProtKB-KW"/>
</dbReference>
<dbReference type="VEuPathDB" id="PiroplasmaDB:TA17390"/>
<protein>
    <submittedName>
        <fullName evidence="3">Transcription initiation factor IIF, beta subunit, putative</fullName>
    </submittedName>
</protein>
<evidence type="ECO:0000256" key="1">
    <source>
        <dbReference type="SAM" id="MobiDB-lite"/>
    </source>
</evidence>
<evidence type="ECO:0000313" key="4">
    <source>
        <dbReference type="EMBL" id="SVP93976.1"/>
    </source>
</evidence>
<dbReference type="OrthoDB" id="26094at2759"/>
<feature type="region of interest" description="Disordered" evidence="1">
    <location>
        <begin position="146"/>
        <end position="169"/>
    </location>
</feature>
<dbReference type="GeneID" id="3865311"/>
<reference evidence="2 5" key="1">
    <citation type="journal article" date="2005" name="Science">
        <title>Genome of the host-cell transforming parasite Theileria annulata compared with T. parva.</title>
        <authorList>
            <person name="Pain A."/>
            <person name="Renauld H."/>
            <person name="Berriman M."/>
            <person name="Murphy L."/>
            <person name="Yeats C.A."/>
            <person name="Weir W."/>
            <person name="Kerhornou A."/>
            <person name="Aslett M."/>
            <person name="Bishop R."/>
            <person name="Bouchier C."/>
            <person name="Cochet M."/>
            <person name="Coulson R.M.R."/>
            <person name="Cronin A."/>
            <person name="de Villiers E.P."/>
            <person name="Fraser A."/>
            <person name="Fosker N."/>
            <person name="Gardner M."/>
            <person name="Goble A."/>
            <person name="Griffiths-Jones S."/>
            <person name="Harris D.E."/>
            <person name="Katzer F."/>
            <person name="Larke N."/>
            <person name="Lord A."/>
            <person name="Maser P."/>
            <person name="McKellar S."/>
            <person name="Mooney P."/>
            <person name="Morton F."/>
            <person name="Nene V."/>
            <person name="O'Neil S."/>
            <person name="Price C."/>
            <person name="Quail M.A."/>
            <person name="Rabbinowitsch E."/>
            <person name="Rawlings N.D."/>
            <person name="Rutter S."/>
            <person name="Saunders D."/>
            <person name="Seeger K."/>
            <person name="Shah T."/>
            <person name="Squares R."/>
            <person name="Squares S."/>
            <person name="Tivey A."/>
            <person name="Walker A.R."/>
            <person name="Woodward J."/>
            <person name="Dobbelaere D.A.E."/>
            <person name="Langsley G."/>
            <person name="Rajandream M.A."/>
            <person name="McKeever D."/>
            <person name="Shiels B."/>
            <person name="Tait A."/>
            <person name="Barrell B.G."/>
            <person name="Hall N."/>
        </authorList>
    </citation>
    <scope>NUCLEOTIDE SEQUENCE [LARGE SCALE GENOMIC DNA]</scope>
    <source>
        <strain evidence="5">Ankara</strain>
        <strain evidence="2">Ankara isolate clone C9</strain>
    </source>
</reference>
<organism evidence="2 5">
    <name type="scientific">Theileria annulata</name>
    <dbReference type="NCBI Taxonomy" id="5874"/>
    <lineage>
        <taxon>Eukaryota</taxon>
        <taxon>Sar</taxon>
        <taxon>Alveolata</taxon>
        <taxon>Apicomplexa</taxon>
        <taxon>Aconoidasida</taxon>
        <taxon>Piroplasmida</taxon>
        <taxon>Theileriidae</taxon>
        <taxon>Theileria</taxon>
    </lineage>
</organism>
<sequence length="237" mass="27364">METKIPDITLLKVPKFLAHQWRNSENHSIIGNCRRSESGELEELRVNCEGEFRFFNCRKTTLSNPVAVQIDPKASSLRFIGKLSECLTIFPSLDQAYKRKLKERHISANVKKTRSTTDETREDPSFDSSETIFKYYNPKTTTVAGLMSDDGSRPLEDTPYSRARAKSKKLPTMDPDELKLKIFKIFESEEAKDGIQLKRVVQLTGQPLQNVKSAVEEIAIQKRYLRNKYLYILKHFN</sequence>
<dbReference type="InterPro" id="IPR036390">
    <property type="entry name" value="WH_DNA-bd_sf"/>
</dbReference>
<gene>
    <name evidence="2" type="ORF">TA17390</name>
    <name evidence="4" type="ORF">TAT_000297400</name>
    <name evidence="3" type="ORF">TAV_000297500</name>
</gene>
<dbReference type="KEGG" id="tan:TA17390"/>
<evidence type="ECO:0000313" key="2">
    <source>
        <dbReference type="EMBL" id="CAI76057.1"/>
    </source>
</evidence>
<dbReference type="EMBL" id="UIVS01000003">
    <property type="protein sequence ID" value="SVP93172.1"/>
    <property type="molecule type" value="Genomic_DNA"/>
</dbReference>
<keyword evidence="5" id="KW-1185">Reference proteome</keyword>
<proteinExistence type="predicted"/>
<evidence type="ECO:0000313" key="5">
    <source>
        <dbReference type="Proteomes" id="UP000001950"/>
    </source>
</evidence>
<dbReference type="Proteomes" id="UP000001950">
    <property type="component" value="Chromosome 3"/>
</dbReference>
<dbReference type="AlphaFoldDB" id="Q4UAU4"/>
<dbReference type="RefSeq" id="XP_955533.1">
    <property type="nucleotide sequence ID" value="XM_950440.1"/>
</dbReference>
<reference evidence="3" key="2">
    <citation type="submission" date="2018-07" db="EMBL/GenBank/DDBJ databases">
        <authorList>
            <person name="Quirk P.G."/>
            <person name="Krulwich T.A."/>
        </authorList>
    </citation>
    <scope>NUCLEOTIDE SEQUENCE</scope>
    <source>
        <strain evidence="3">Anand</strain>
    </source>
</reference>
<accession>Q4UAU4</accession>
<dbReference type="eggNOG" id="ENOG502SSUU">
    <property type="taxonomic scope" value="Eukaryota"/>
</dbReference>
<keyword evidence="3" id="KW-0648">Protein biosynthesis</keyword>
<name>Q4UAU4_THEAN</name>
<keyword evidence="3" id="KW-0396">Initiation factor</keyword>
<dbReference type="OMA" id="QWRNSEN"/>